<dbReference type="InterPro" id="IPR003656">
    <property type="entry name" value="Znf_BED"/>
</dbReference>
<evidence type="ECO:0000313" key="7">
    <source>
        <dbReference type="EMBL" id="KAG6480722.1"/>
    </source>
</evidence>
<feature type="compositionally biased region" description="Acidic residues" evidence="5">
    <location>
        <begin position="491"/>
        <end position="502"/>
    </location>
</feature>
<dbReference type="PANTHER" id="PTHR32166">
    <property type="entry name" value="OSJNBA0013A04.12 PROTEIN"/>
    <property type="match status" value="1"/>
</dbReference>
<reference evidence="7 8" key="1">
    <citation type="submission" date="2020-08" db="EMBL/GenBank/DDBJ databases">
        <title>Plant Genome Project.</title>
        <authorList>
            <person name="Zhang R.-G."/>
        </authorList>
    </citation>
    <scope>NUCLEOTIDE SEQUENCE [LARGE SCALE GENOMIC DNA]</scope>
    <source>
        <tissue evidence="7">Rhizome</tissue>
    </source>
</reference>
<organism evidence="7 8">
    <name type="scientific">Zingiber officinale</name>
    <name type="common">Ginger</name>
    <name type="synonym">Amomum zingiber</name>
    <dbReference type="NCBI Taxonomy" id="94328"/>
    <lineage>
        <taxon>Eukaryota</taxon>
        <taxon>Viridiplantae</taxon>
        <taxon>Streptophyta</taxon>
        <taxon>Embryophyta</taxon>
        <taxon>Tracheophyta</taxon>
        <taxon>Spermatophyta</taxon>
        <taxon>Magnoliopsida</taxon>
        <taxon>Liliopsida</taxon>
        <taxon>Zingiberales</taxon>
        <taxon>Zingiberaceae</taxon>
        <taxon>Zingiber</taxon>
    </lineage>
</organism>
<feature type="region of interest" description="Disordered" evidence="5">
    <location>
        <begin position="481"/>
        <end position="502"/>
    </location>
</feature>
<dbReference type="AlphaFoldDB" id="A0A8J5KIC9"/>
<dbReference type="EMBL" id="JACMSC010000016">
    <property type="protein sequence ID" value="KAG6480722.1"/>
    <property type="molecule type" value="Genomic_DNA"/>
</dbReference>
<name>A0A8J5KIC9_ZINOF</name>
<sequence>MDGSSGTGSNANSFAGPFSSEEYVGQSHRQKADIAWAHVSEGVNAQRRKTMTCIYCHKTFAGGGIFRMKQHLARARGSIVSCGKVPPEVRHAISVTLKDIFEKKKEKRGEFGVEKSFGRSVDEFDGDEVQEIPIIHTKGITINEASASSDKGKNVVHMVTNNASNYKAVGTLLSEKYPTICWSPCAAHCINLILKDIGQMNDVKVIVSLASTVTVFVYNHKYTLNWLRKTKGWKEIIHPGETRFATTFIALKSLHDHKDSLQALVTSGDYKKFLKIDKGKEVKQIVLDEKFWNNCLITVRIMGPLIRLLRVCDIDERPLGYVYEGMYRAINGIKKLFKNKERFYKPYTDIINERWDRMLRKNLHVAAYYLNPAFQYDPSFSTHPEITNGLFDYIESKVDWCSLDVLTYEIGMFRDRQGSFGRKSAILSNQKKSSRTEQPKRSYDPIDYESIDKTDFWVVEETPIGELDYDELEEELEELPVPLESSNFQQFEDDGDEAEPEDVNLDLFQRRSVLVDEDDWI</sequence>
<dbReference type="InterPro" id="IPR012337">
    <property type="entry name" value="RNaseH-like_sf"/>
</dbReference>
<keyword evidence="1" id="KW-0479">Metal-binding</keyword>
<evidence type="ECO:0000256" key="3">
    <source>
        <dbReference type="ARBA" id="ARBA00022833"/>
    </source>
</evidence>
<evidence type="ECO:0000256" key="1">
    <source>
        <dbReference type="ARBA" id="ARBA00022723"/>
    </source>
</evidence>
<accession>A0A8J5KIC9</accession>
<protein>
    <recommendedName>
        <fullName evidence="6">BED-type domain-containing protein</fullName>
    </recommendedName>
</protein>
<dbReference type="GO" id="GO:0003677">
    <property type="term" value="F:DNA binding"/>
    <property type="evidence" value="ECO:0007669"/>
    <property type="project" value="InterPro"/>
</dbReference>
<keyword evidence="2 4" id="KW-0863">Zinc-finger</keyword>
<dbReference type="PROSITE" id="PS50808">
    <property type="entry name" value="ZF_BED"/>
    <property type="match status" value="1"/>
</dbReference>
<dbReference type="Pfam" id="PF04937">
    <property type="entry name" value="DUF659"/>
    <property type="match status" value="1"/>
</dbReference>
<gene>
    <name evidence="7" type="ORF">ZIOFF_057307</name>
</gene>
<dbReference type="PANTHER" id="PTHR32166:SF121">
    <property type="entry name" value="DUF659 DOMAIN-CONTAINING PROTEIN"/>
    <property type="match status" value="1"/>
</dbReference>
<dbReference type="SUPFAM" id="SSF53098">
    <property type="entry name" value="Ribonuclease H-like"/>
    <property type="match status" value="1"/>
</dbReference>
<dbReference type="GO" id="GO:0008270">
    <property type="term" value="F:zinc ion binding"/>
    <property type="evidence" value="ECO:0007669"/>
    <property type="project" value="UniProtKB-KW"/>
</dbReference>
<dbReference type="InterPro" id="IPR007021">
    <property type="entry name" value="DUF659"/>
</dbReference>
<proteinExistence type="predicted"/>
<evidence type="ECO:0000259" key="6">
    <source>
        <dbReference type="PROSITE" id="PS50808"/>
    </source>
</evidence>
<dbReference type="Proteomes" id="UP000734854">
    <property type="component" value="Unassembled WGS sequence"/>
</dbReference>
<comment type="caution">
    <text evidence="7">The sequence shown here is derived from an EMBL/GenBank/DDBJ whole genome shotgun (WGS) entry which is preliminary data.</text>
</comment>
<keyword evidence="8" id="KW-1185">Reference proteome</keyword>
<dbReference type="Pfam" id="PF02892">
    <property type="entry name" value="zf-BED"/>
    <property type="match status" value="1"/>
</dbReference>
<evidence type="ECO:0000313" key="8">
    <source>
        <dbReference type="Proteomes" id="UP000734854"/>
    </source>
</evidence>
<evidence type="ECO:0000256" key="4">
    <source>
        <dbReference type="PROSITE-ProRule" id="PRU00027"/>
    </source>
</evidence>
<keyword evidence="3" id="KW-0862">Zinc</keyword>
<evidence type="ECO:0000256" key="5">
    <source>
        <dbReference type="SAM" id="MobiDB-lite"/>
    </source>
</evidence>
<evidence type="ECO:0000256" key="2">
    <source>
        <dbReference type="ARBA" id="ARBA00022771"/>
    </source>
</evidence>
<feature type="domain" description="BED-type" evidence="6">
    <location>
        <begin position="30"/>
        <end position="89"/>
    </location>
</feature>